<evidence type="ECO:0000313" key="4">
    <source>
        <dbReference type="Proteomes" id="UP000321720"/>
    </source>
</evidence>
<dbReference type="InterPro" id="IPR001387">
    <property type="entry name" value="Cro/C1-type_HTH"/>
</dbReference>
<dbReference type="NCBIfam" id="NF041951">
    <property type="entry name" value="phage_RstR"/>
    <property type="match status" value="1"/>
</dbReference>
<organism evidence="3 4">
    <name type="scientific">Cellulomonas composti</name>
    <dbReference type="NCBI Taxonomy" id="266130"/>
    <lineage>
        <taxon>Bacteria</taxon>
        <taxon>Bacillati</taxon>
        <taxon>Actinomycetota</taxon>
        <taxon>Actinomycetes</taxon>
        <taxon>Micrococcales</taxon>
        <taxon>Cellulomonadaceae</taxon>
        <taxon>Cellulomonas</taxon>
    </lineage>
</organism>
<dbReference type="InterPro" id="IPR049639">
    <property type="entry name" value="RstR"/>
</dbReference>
<evidence type="ECO:0000259" key="2">
    <source>
        <dbReference type="PROSITE" id="PS50943"/>
    </source>
</evidence>
<dbReference type="GO" id="GO:0005829">
    <property type="term" value="C:cytosol"/>
    <property type="evidence" value="ECO:0007669"/>
    <property type="project" value="TreeGrafter"/>
</dbReference>
<dbReference type="PANTHER" id="PTHR46797">
    <property type="entry name" value="HTH-TYPE TRANSCRIPTIONAL REGULATOR"/>
    <property type="match status" value="1"/>
</dbReference>
<dbReference type="RefSeq" id="WP_222593222.1">
    <property type="nucleotide sequence ID" value="NZ_BJWG01000022.1"/>
</dbReference>
<dbReference type="Gene3D" id="1.10.260.40">
    <property type="entry name" value="lambda repressor-like DNA-binding domains"/>
    <property type="match status" value="1"/>
</dbReference>
<proteinExistence type="predicted"/>
<sequence>MTDTNFAARLTAARKRQSLTQQQLADRSGAHVTQIRRYEAGSSQPTLDVLRALALALNVSADSLLFDDDERGPQNQTLRLKLEAVDQFTPDEQEHVAAFIEGALLRHHARQAFSGQGS</sequence>
<dbReference type="GO" id="GO:0003677">
    <property type="term" value="F:DNA binding"/>
    <property type="evidence" value="ECO:0007669"/>
    <property type="project" value="UniProtKB-KW"/>
</dbReference>
<comment type="caution">
    <text evidence="3">The sequence shown here is derived from an EMBL/GenBank/DDBJ whole genome shotgun (WGS) entry which is preliminary data.</text>
</comment>
<name>A0A511JET0_9CELL</name>
<keyword evidence="1" id="KW-0238">DNA-binding</keyword>
<dbReference type="PROSITE" id="PS50943">
    <property type="entry name" value="HTH_CROC1"/>
    <property type="match status" value="1"/>
</dbReference>
<dbReference type="GO" id="GO:0003700">
    <property type="term" value="F:DNA-binding transcription factor activity"/>
    <property type="evidence" value="ECO:0007669"/>
    <property type="project" value="TreeGrafter"/>
</dbReference>
<gene>
    <name evidence="3" type="ORF">CCO02nite_30940</name>
</gene>
<dbReference type="Proteomes" id="UP000321720">
    <property type="component" value="Unassembled WGS sequence"/>
</dbReference>
<evidence type="ECO:0000313" key="3">
    <source>
        <dbReference type="EMBL" id="GEL96436.1"/>
    </source>
</evidence>
<dbReference type="InterPro" id="IPR050807">
    <property type="entry name" value="TransReg_Diox_bact_type"/>
</dbReference>
<accession>A0A511JET0</accession>
<dbReference type="AlphaFoldDB" id="A0A511JET0"/>
<dbReference type="SUPFAM" id="SSF47413">
    <property type="entry name" value="lambda repressor-like DNA-binding domains"/>
    <property type="match status" value="1"/>
</dbReference>
<dbReference type="PANTHER" id="PTHR46797:SF1">
    <property type="entry name" value="METHYLPHOSPHONATE SYNTHASE"/>
    <property type="match status" value="1"/>
</dbReference>
<evidence type="ECO:0000256" key="1">
    <source>
        <dbReference type="ARBA" id="ARBA00023125"/>
    </source>
</evidence>
<dbReference type="Pfam" id="PF01381">
    <property type="entry name" value="HTH_3"/>
    <property type="match status" value="1"/>
</dbReference>
<protein>
    <recommendedName>
        <fullName evidence="2">HTH cro/C1-type domain-containing protein</fullName>
    </recommendedName>
</protein>
<dbReference type="InterPro" id="IPR010982">
    <property type="entry name" value="Lambda_DNA-bd_dom_sf"/>
</dbReference>
<dbReference type="EMBL" id="BJWG01000022">
    <property type="protein sequence ID" value="GEL96436.1"/>
    <property type="molecule type" value="Genomic_DNA"/>
</dbReference>
<dbReference type="SMART" id="SM00530">
    <property type="entry name" value="HTH_XRE"/>
    <property type="match status" value="1"/>
</dbReference>
<dbReference type="CDD" id="cd00093">
    <property type="entry name" value="HTH_XRE"/>
    <property type="match status" value="1"/>
</dbReference>
<keyword evidence="4" id="KW-1185">Reference proteome</keyword>
<feature type="domain" description="HTH cro/C1-type" evidence="2">
    <location>
        <begin position="10"/>
        <end position="64"/>
    </location>
</feature>
<reference evidence="3 4" key="1">
    <citation type="submission" date="2019-07" db="EMBL/GenBank/DDBJ databases">
        <title>Whole genome shotgun sequence of Cellulomonas composti NBRC 100758.</title>
        <authorList>
            <person name="Hosoyama A."/>
            <person name="Uohara A."/>
            <person name="Ohji S."/>
            <person name="Ichikawa N."/>
        </authorList>
    </citation>
    <scope>NUCLEOTIDE SEQUENCE [LARGE SCALE GENOMIC DNA]</scope>
    <source>
        <strain evidence="3 4">NBRC 100758</strain>
    </source>
</reference>